<dbReference type="EC" id="2.7.13.3" evidence="2"/>
<evidence type="ECO:0000256" key="8">
    <source>
        <dbReference type="ARBA" id="ARBA00023012"/>
    </source>
</evidence>
<dbReference type="InterPro" id="IPR001610">
    <property type="entry name" value="PAC"/>
</dbReference>
<dbReference type="RefSeq" id="WP_236332839.1">
    <property type="nucleotide sequence ID" value="NZ_JAKIJS010000001.1"/>
</dbReference>
<evidence type="ECO:0000256" key="2">
    <source>
        <dbReference type="ARBA" id="ARBA00012438"/>
    </source>
</evidence>
<dbReference type="InterPro" id="IPR003661">
    <property type="entry name" value="HisK_dim/P_dom"/>
</dbReference>
<dbReference type="Proteomes" id="UP001649381">
    <property type="component" value="Unassembled WGS sequence"/>
</dbReference>
<dbReference type="InterPro" id="IPR004358">
    <property type="entry name" value="Sig_transdc_His_kin-like_C"/>
</dbReference>
<evidence type="ECO:0000259" key="10">
    <source>
        <dbReference type="PROSITE" id="PS50112"/>
    </source>
</evidence>
<dbReference type="PRINTS" id="PR00344">
    <property type="entry name" value="BCTRLSENSOR"/>
</dbReference>
<dbReference type="SUPFAM" id="SSF55785">
    <property type="entry name" value="PYP-like sensor domain (PAS domain)"/>
    <property type="match status" value="3"/>
</dbReference>
<organism evidence="12 13">
    <name type="scientific">Pseudalkalibacillus berkeleyi</name>
    <dbReference type="NCBI Taxonomy" id="1069813"/>
    <lineage>
        <taxon>Bacteria</taxon>
        <taxon>Bacillati</taxon>
        <taxon>Bacillota</taxon>
        <taxon>Bacilli</taxon>
        <taxon>Bacillales</taxon>
        <taxon>Fictibacillaceae</taxon>
        <taxon>Pseudalkalibacillus</taxon>
    </lineage>
</organism>
<dbReference type="SUPFAM" id="SSF55874">
    <property type="entry name" value="ATPase domain of HSP90 chaperone/DNA topoisomerase II/histidine kinase"/>
    <property type="match status" value="1"/>
</dbReference>
<dbReference type="SMART" id="SM00091">
    <property type="entry name" value="PAS"/>
    <property type="match status" value="3"/>
</dbReference>
<dbReference type="PROSITE" id="PS50113">
    <property type="entry name" value="PAC"/>
    <property type="match status" value="2"/>
</dbReference>
<feature type="domain" description="PAS" evidence="10">
    <location>
        <begin position="140"/>
        <end position="209"/>
    </location>
</feature>
<dbReference type="InterPro" id="IPR036890">
    <property type="entry name" value="HATPase_C_sf"/>
</dbReference>
<dbReference type="CDD" id="cd00082">
    <property type="entry name" value="HisKA"/>
    <property type="match status" value="1"/>
</dbReference>
<reference evidence="12 13" key="1">
    <citation type="submission" date="2022-01" db="EMBL/GenBank/DDBJ databases">
        <title>Alkalihalobacillus sp. EGI L200015, a novel bacterium isolated from a salt lake sediment.</title>
        <authorList>
            <person name="Gao L."/>
            <person name="Fang B.-Z."/>
            <person name="Li W.-J."/>
        </authorList>
    </citation>
    <scope>NUCLEOTIDE SEQUENCE [LARGE SCALE GENOMIC DNA]</scope>
    <source>
        <strain evidence="12 13">KCTC 12718</strain>
    </source>
</reference>
<keyword evidence="8" id="KW-0902">Two-component regulatory system</keyword>
<dbReference type="InterPro" id="IPR013656">
    <property type="entry name" value="PAS_4"/>
</dbReference>
<dbReference type="InterPro" id="IPR000014">
    <property type="entry name" value="PAS"/>
</dbReference>
<dbReference type="NCBIfam" id="TIGR00229">
    <property type="entry name" value="sensory_box"/>
    <property type="match status" value="2"/>
</dbReference>
<keyword evidence="6" id="KW-0418">Kinase</keyword>
<evidence type="ECO:0000256" key="6">
    <source>
        <dbReference type="ARBA" id="ARBA00022777"/>
    </source>
</evidence>
<dbReference type="Gene3D" id="1.10.287.130">
    <property type="match status" value="1"/>
</dbReference>
<dbReference type="SUPFAM" id="SSF47384">
    <property type="entry name" value="Homodimeric domain of signal transducing histidine kinase"/>
    <property type="match status" value="1"/>
</dbReference>
<dbReference type="InterPro" id="IPR003594">
    <property type="entry name" value="HATPase_dom"/>
</dbReference>
<feature type="domain" description="PAC" evidence="11">
    <location>
        <begin position="339"/>
        <end position="391"/>
    </location>
</feature>
<evidence type="ECO:0000313" key="12">
    <source>
        <dbReference type="EMBL" id="MCF6137336.1"/>
    </source>
</evidence>
<evidence type="ECO:0000256" key="7">
    <source>
        <dbReference type="ARBA" id="ARBA00022840"/>
    </source>
</evidence>
<dbReference type="Pfam" id="PF08447">
    <property type="entry name" value="PAS_3"/>
    <property type="match status" value="1"/>
</dbReference>
<dbReference type="Gene3D" id="3.30.565.10">
    <property type="entry name" value="Histidine kinase-like ATPase, C-terminal domain"/>
    <property type="match status" value="1"/>
</dbReference>
<dbReference type="PANTHER" id="PTHR43065">
    <property type="entry name" value="SENSOR HISTIDINE KINASE"/>
    <property type="match status" value="1"/>
</dbReference>
<dbReference type="SMART" id="SM00086">
    <property type="entry name" value="PAC"/>
    <property type="match status" value="2"/>
</dbReference>
<comment type="caution">
    <text evidence="12">The sequence shown here is derived from an EMBL/GenBank/DDBJ whole genome shotgun (WGS) entry which is preliminary data.</text>
</comment>
<keyword evidence="4" id="KW-0808">Transferase</keyword>
<evidence type="ECO:0000313" key="13">
    <source>
        <dbReference type="Proteomes" id="UP001649381"/>
    </source>
</evidence>
<comment type="catalytic activity">
    <reaction evidence="1">
        <text>ATP + protein L-histidine = ADP + protein N-phospho-L-histidine.</text>
        <dbReference type="EC" id="2.7.13.3"/>
    </reaction>
</comment>
<dbReference type="InterPro" id="IPR013655">
    <property type="entry name" value="PAS_fold_3"/>
</dbReference>
<dbReference type="Pfam" id="PF00989">
    <property type="entry name" value="PAS"/>
    <property type="match status" value="1"/>
</dbReference>
<evidence type="ECO:0000259" key="11">
    <source>
        <dbReference type="PROSITE" id="PS50113"/>
    </source>
</evidence>
<dbReference type="Gene3D" id="3.30.450.20">
    <property type="entry name" value="PAS domain"/>
    <property type="match status" value="3"/>
</dbReference>
<keyword evidence="7" id="KW-0067">ATP-binding</keyword>
<feature type="domain" description="PAC" evidence="11">
    <location>
        <begin position="211"/>
        <end position="265"/>
    </location>
</feature>
<feature type="domain" description="Histidine kinase" evidence="9">
    <location>
        <begin position="404"/>
        <end position="609"/>
    </location>
</feature>
<dbReference type="CDD" id="cd00075">
    <property type="entry name" value="HATPase"/>
    <property type="match status" value="1"/>
</dbReference>
<protein>
    <recommendedName>
        <fullName evidence="2">histidine kinase</fullName>
        <ecNumber evidence="2">2.7.13.3</ecNumber>
    </recommendedName>
</protein>
<keyword evidence="3" id="KW-0597">Phosphoprotein</keyword>
<dbReference type="PANTHER" id="PTHR43065:SF10">
    <property type="entry name" value="PEROXIDE STRESS-ACTIVATED HISTIDINE KINASE MAK3"/>
    <property type="match status" value="1"/>
</dbReference>
<dbReference type="InterPro" id="IPR013767">
    <property type="entry name" value="PAS_fold"/>
</dbReference>
<name>A0ABS9GZZ5_9BACL</name>
<sequence length="611" mass="70344">MYSNKKYKASNNSSIKDLLNSDMYKSLFDYNCDAIWAINLDGMILKINDAAKSMFKMKENQYLHTAINLWIEIDDETLFFDCLSSSKPHMFKGKLDTEELYITLEMTSIPIIIDSEIIGRFIQMKDRTIETREVDHMRSENAYWESFMNHSTDAIGLFDLDGNIIKLNRATEDIFLYSREELLGNKVITIPDESYRDEVEFLQRKVKSGKSVVEYETIRKRKDGKLIDVAITYSPLYDFEGNMIAMANILRDITERKNAENELRDREAKYRLIAENTADLIRVLDLNNTITYTSPSHTWMLGRDTDKYQYGDGFQFVHPLDHHHLNALYEEMLTTKQPLNIEFREQHASGEWIPLEARCMPVLDQNHNVTSVVMVIRDLSERKNTEELLRNSDKLAIIGQLAASIAHEIRNPLTSLKGFLQFFYSNGDELSRNYYELMLSEVERINLIVSEFLLLAKPQSSNFKETEINELFNHLLALVDSQAIMENVELSLEIDEEIPKIYGDSNQLKQVFLNYIKNAIEACSTGGQIDISVSTKLDMVEIKIKDNGSGIKEDHLNKIGTPFFTTKEKGTGLGLMISERIISNHKGTVRFESKEGLGTTVTIHIPYQKKA</sequence>
<gene>
    <name evidence="12" type="ORF">L2716_06300</name>
</gene>
<dbReference type="PROSITE" id="PS50112">
    <property type="entry name" value="PAS"/>
    <property type="match status" value="2"/>
</dbReference>
<dbReference type="EMBL" id="JAKIJS010000001">
    <property type="protein sequence ID" value="MCF6137336.1"/>
    <property type="molecule type" value="Genomic_DNA"/>
</dbReference>
<dbReference type="CDD" id="cd00130">
    <property type="entry name" value="PAS"/>
    <property type="match status" value="3"/>
</dbReference>
<dbReference type="InterPro" id="IPR036097">
    <property type="entry name" value="HisK_dim/P_sf"/>
</dbReference>
<dbReference type="Pfam" id="PF08448">
    <property type="entry name" value="PAS_4"/>
    <property type="match status" value="1"/>
</dbReference>
<dbReference type="InterPro" id="IPR035965">
    <property type="entry name" value="PAS-like_dom_sf"/>
</dbReference>
<dbReference type="Pfam" id="PF00512">
    <property type="entry name" value="HisKA"/>
    <property type="match status" value="1"/>
</dbReference>
<dbReference type="SMART" id="SM00388">
    <property type="entry name" value="HisKA"/>
    <property type="match status" value="1"/>
</dbReference>
<evidence type="ECO:0000256" key="5">
    <source>
        <dbReference type="ARBA" id="ARBA00022741"/>
    </source>
</evidence>
<evidence type="ECO:0000259" key="9">
    <source>
        <dbReference type="PROSITE" id="PS50109"/>
    </source>
</evidence>
<evidence type="ECO:0000256" key="1">
    <source>
        <dbReference type="ARBA" id="ARBA00000085"/>
    </source>
</evidence>
<proteinExistence type="predicted"/>
<accession>A0ABS9GZZ5</accession>
<dbReference type="InterPro" id="IPR000700">
    <property type="entry name" value="PAS-assoc_C"/>
</dbReference>
<keyword evidence="13" id="KW-1185">Reference proteome</keyword>
<keyword evidence="5" id="KW-0547">Nucleotide-binding</keyword>
<evidence type="ECO:0000256" key="4">
    <source>
        <dbReference type="ARBA" id="ARBA00022679"/>
    </source>
</evidence>
<dbReference type="Pfam" id="PF02518">
    <property type="entry name" value="HATPase_c"/>
    <property type="match status" value="1"/>
</dbReference>
<evidence type="ECO:0000256" key="3">
    <source>
        <dbReference type="ARBA" id="ARBA00022553"/>
    </source>
</evidence>
<feature type="domain" description="PAS" evidence="10">
    <location>
        <begin position="266"/>
        <end position="336"/>
    </location>
</feature>
<dbReference type="InterPro" id="IPR005467">
    <property type="entry name" value="His_kinase_dom"/>
</dbReference>
<dbReference type="SMART" id="SM00387">
    <property type="entry name" value="HATPase_c"/>
    <property type="match status" value="1"/>
</dbReference>
<dbReference type="PROSITE" id="PS50109">
    <property type="entry name" value="HIS_KIN"/>
    <property type="match status" value="1"/>
</dbReference>